<dbReference type="AlphaFoldDB" id="A0A542D2A0"/>
<protein>
    <submittedName>
        <fullName evidence="1">Uncharacterized protein</fullName>
    </submittedName>
</protein>
<reference evidence="1" key="1">
    <citation type="submission" date="2019-06" db="EMBL/GenBank/DDBJ databases">
        <authorList>
            <person name="Deangelis K."/>
            <person name="Huntemann M."/>
            <person name="Clum A."/>
            <person name="Pillay M."/>
            <person name="Palaniappan K."/>
            <person name="Varghese N."/>
            <person name="Mikhailova N."/>
            <person name="Stamatis D."/>
            <person name="Reddy T."/>
            <person name="Daum C."/>
            <person name="Shapiro N."/>
            <person name="Ivanova N."/>
            <person name="Kyrpides N."/>
            <person name="Woyke T."/>
        </authorList>
    </citation>
    <scope>NUCLEOTIDE SEQUENCE [LARGE SCALE GENOMIC DNA]</scope>
    <source>
        <strain evidence="1">128R</strain>
    </source>
</reference>
<proteinExistence type="predicted"/>
<gene>
    <name evidence="1" type="ORF">FHU10_4344</name>
</gene>
<dbReference type="EMBL" id="VISQ01000001">
    <property type="protein sequence ID" value="TVZ71704.1"/>
    <property type="molecule type" value="Genomic_DNA"/>
</dbReference>
<comment type="caution">
    <text evidence="1">The sequence shown here is derived from an EMBL/GenBank/DDBJ whole genome shotgun (WGS) entry which is preliminary data.</text>
</comment>
<accession>A0A542D2A0</accession>
<reference evidence="1" key="2">
    <citation type="submission" date="2019-08" db="EMBL/GenBank/DDBJ databases">
        <title>Investigation of anaerobic lignin degradation for improved lignocellulosic biofuels.</title>
        <authorList>
            <person name="Deangelis K.PhD."/>
        </authorList>
    </citation>
    <scope>NUCLEOTIDE SEQUENCE [LARGE SCALE GENOMIC DNA]</scope>
    <source>
        <strain evidence="1">128R</strain>
    </source>
</reference>
<name>A0A542D2A0_SERFO</name>
<organism evidence="1">
    <name type="scientific">Serratia fonticola</name>
    <dbReference type="NCBI Taxonomy" id="47917"/>
    <lineage>
        <taxon>Bacteria</taxon>
        <taxon>Pseudomonadati</taxon>
        <taxon>Pseudomonadota</taxon>
        <taxon>Gammaproteobacteria</taxon>
        <taxon>Enterobacterales</taxon>
        <taxon>Yersiniaceae</taxon>
        <taxon>Serratia</taxon>
    </lineage>
</organism>
<evidence type="ECO:0000313" key="1">
    <source>
        <dbReference type="EMBL" id="TVZ71704.1"/>
    </source>
</evidence>
<sequence length="63" mass="7207">MHKMKMNVLTARYQPDKMTVHHTVNRLFVPLSIPLLMGRTAHLGLLCSTMCLETTPRKLLCTI</sequence>